<name>A0A2H5U896_RHIID</name>
<dbReference type="Proteomes" id="UP000018888">
    <property type="component" value="Unassembled WGS sequence"/>
</dbReference>
<dbReference type="EMBL" id="AUPC02000294">
    <property type="protein sequence ID" value="POG62594.1"/>
    <property type="molecule type" value="Genomic_DNA"/>
</dbReference>
<proteinExistence type="predicted"/>
<dbReference type="VEuPathDB" id="FungiDB:RhiirFUN_020223"/>
<keyword evidence="2" id="KW-1185">Reference proteome</keyword>
<comment type="caution">
    <text evidence="1">The sequence shown here is derived from an EMBL/GenBank/DDBJ whole genome shotgun (WGS) entry which is preliminary data.</text>
</comment>
<dbReference type="AlphaFoldDB" id="A0A2H5U896"/>
<reference evidence="1 2" key="2">
    <citation type="journal article" date="2018" name="New Phytol.">
        <title>High intraspecific genome diversity in the model arbuscular mycorrhizal symbiont Rhizophagus irregularis.</title>
        <authorList>
            <person name="Chen E.C.H."/>
            <person name="Morin E."/>
            <person name="Beaudet D."/>
            <person name="Noel J."/>
            <person name="Yildirir G."/>
            <person name="Ndikumana S."/>
            <person name="Charron P."/>
            <person name="St-Onge C."/>
            <person name="Giorgi J."/>
            <person name="Kruger M."/>
            <person name="Marton T."/>
            <person name="Ropars J."/>
            <person name="Grigoriev I.V."/>
            <person name="Hainaut M."/>
            <person name="Henrissat B."/>
            <person name="Roux C."/>
            <person name="Martin F."/>
            <person name="Corradi N."/>
        </authorList>
    </citation>
    <scope>NUCLEOTIDE SEQUENCE [LARGE SCALE GENOMIC DNA]</scope>
    <source>
        <strain evidence="1 2">DAOM 197198</strain>
    </source>
</reference>
<accession>A0A2H5U896</accession>
<gene>
    <name evidence="1" type="ORF">GLOIN_2v1785063</name>
</gene>
<organism evidence="1 2">
    <name type="scientific">Rhizophagus irregularis (strain DAOM 181602 / DAOM 197198 / MUCL 43194)</name>
    <name type="common">Arbuscular mycorrhizal fungus</name>
    <name type="synonym">Glomus intraradices</name>
    <dbReference type="NCBI Taxonomy" id="747089"/>
    <lineage>
        <taxon>Eukaryota</taxon>
        <taxon>Fungi</taxon>
        <taxon>Fungi incertae sedis</taxon>
        <taxon>Mucoromycota</taxon>
        <taxon>Glomeromycotina</taxon>
        <taxon>Glomeromycetes</taxon>
        <taxon>Glomerales</taxon>
        <taxon>Glomeraceae</taxon>
        <taxon>Rhizophagus</taxon>
    </lineage>
</organism>
<evidence type="ECO:0000313" key="1">
    <source>
        <dbReference type="EMBL" id="POG62594.1"/>
    </source>
</evidence>
<reference evidence="1 2" key="1">
    <citation type="journal article" date="2013" name="Proc. Natl. Acad. Sci. U.S.A.">
        <title>Genome of an arbuscular mycorrhizal fungus provides insight into the oldest plant symbiosis.</title>
        <authorList>
            <person name="Tisserant E."/>
            <person name="Malbreil M."/>
            <person name="Kuo A."/>
            <person name="Kohler A."/>
            <person name="Symeonidi A."/>
            <person name="Balestrini R."/>
            <person name="Charron P."/>
            <person name="Duensing N."/>
            <person name="Frei Dit Frey N."/>
            <person name="Gianinazzi-Pearson V."/>
            <person name="Gilbert L.B."/>
            <person name="Handa Y."/>
            <person name="Herr J.R."/>
            <person name="Hijri M."/>
            <person name="Koul R."/>
            <person name="Kawaguchi M."/>
            <person name="Krajinski F."/>
            <person name="Lammers P.J."/>
            <person name="Masclaux F.G."/>
            <person name="Murat C."/>
            <person name="Morin E."/>
            <person name="Ndikumana S."/>
            <person name="Pagni M."/>
            <person name="Petitpierre D."/>
            <person name="Requena N."/>
            <person name="Rosikiewicz P."/>
            <person name="Riley R."/>
            <person name="Saito K."/>
            <person name="San Clemente H."/>
            <person name="Shapiro H."/>
            <person name="van Tuinen D."/>
            <person name="Becard G."/>
            <person name="Bonfante P."/>
            <person name="Paszkowski U."/>
            <person name="Shachar-Hill Y.Y."/>
            <person name="Tuskan G.A."/>
            <person name="Young P.W."/>
            <person name="Sanders I.R."/>
            <person name="Henrissat B."/>
            <person name="Rensing S.A."/>
            <person name="Grigoriev I.V."/>
            <person name="Corradi N."/>
            <person name="Roux C."/>
            <person name="Martin F."/>
        </authorList>
    </citation>
    <scope>NUCLEOTIDE SEQUENCE [LARGE SCALE GENOMIC DNA]</scope>
    <source>
        <strain evidence="1 2">DAOM 197198</strain>
    </source>
</reference>
<sequence>MAQLLANELLIMTFKELLNETSFEYMNSIYLVCKKWKKLIELVLIEEIEFRLKSKLLIEYGFSNCSTQNISYDFSNSAFNIFIDGNHSKLYFSNIPENIEKKKTCTRRMYINFKYENSKEYLVEFNLGTLLFIREKNLHEKYEIKSNIEWNYEDCMCISAREYSKYSYFCILITIEKLIISLKKMCVILDLLNDKLKTNNNRYKYIIKKNIPLFDLDAFLDFD</sequence>
<evidence type="ECO:0000313" key="2">
    <source>
        <dbReference type="Proteomes" id="UP000018888"/>
    </source>
</evidence>
<protein>
    <submittedName>
        <fullName evidence="1">Uncharacterized protein</fullName>
    </submittedName>
</protein>